<dbReference type="PROSITE" id="PS00786">
    <property type="entry name" value="5_NUCLEOTIDASE_2"/>
    <property type="match status" value="1"/>
</dbReference>
<name>K6ZE21_9ALTE</name>
<proteinExistence type="inferred from homology"/>
<comment type="caution">
    <text evidence="3">The sequence shown here is derived from an EMBL/GenBank/DDBJ whole genome shotgun (WGS) entry which is preliminary data.</text>
</comment>
<sequence length="430" mass="49281">MQHKNSKYYFEPKDVKVAEFNATHLSVFHGGLYAEKLNISISLELTKMSDSELEDMVRKSPYVKTGSAVVIEHEDEGYFVIVYFNFITYFGDEVNDIDVVSSYSYPSFNSCSGKHSQYHDIIGDIHANADKLEKLLKSLGYQRKFGVYCCDRRHAVFLGDFIDRGDYHKRVIDIVRPMVEMGYASAVMGNHEFNAIGYHTVGADGKPLREHSTSNQKQHQDFLLEYPIGHAETVSVINWFKTLPLFLNGEGYRVIHACWDPDHIKKIKTMLSKTNQIKEEYIEEAFQKGSTLYDATETLMKGVEMELPIDITFRDLTGKIRNMVRVKWWTPPEQVENYAQIALVEDVVKESLMDIKMVGDNKSLGYPDNVPPVFIGHYQLTGEPEPLTSRVVCVDYSGREDKALVSYEWDQAKRPFVNGVLERANFKLSN</sequence>
<evidence type="ECO:0000313" key="4">
    <source>
        <dbReference type="Proteomes" id="UP000006251"/>
    </source>
</evidence>
<evidence type="ECO:0000256" key="1">
    <source>
        <dbReference type="ARBA" id="ARBA00006654"/>
    </source>
</evidence>
<evidence type="ECO:0000313" key="3">
    <source>
        <dbReference type="EMBL" id="GAC28597.1"/>
    </source>
</evidence>
<organism evidence="3 4">
    <name type="scientific">Brumicola pallidula DSM 14239 = ACAM 615</name>
    <dbReference type="NCBI Taxonomy" id="1121922"/>
    <lineage>
        <taxon>Bacteria</taxon>
        <taxon>Pseudomonadati</taxon>
        <taxon>Pseudomonadota</taxon>
        <taxon>Gammaproteobacteria</taxon>
        <taxon>Alteromonadales</taxon>
        <taxon>Alteromonadaceae</taxon>
        <taxon>Brumicola</taxon>
    </lineage>
</organism>
<dbReference type="InterPro" id="IPR004843">
    <property type="entry name" value="Calcineurin-like_PHP"/>
</dbReference>
<dbReference type="GO" id="GO:0005737">
    <property type="term" value="C:cytoplasm"/>
    <property type="evidence" value="ECO:0007669"/>
    <property type="project" value="TreeGrafter"/>
</dbReference>
<dbReference type="InterPro" id="IPR029052">
    <property type="entry name" value="Metallo-depent_PP-like"/>
</dbReference>
<dbReference type="InterPro" id="IPR050126">
    <property type="entry name" value="Ap4A_hydrolase"/>
</dbReference>
<dbReference type="Pfam" id="PF00149">
    <property type="entry name" value="Metallophos"/>
    <property type="match status" value="1"/>
</dbReference>
<dbReference type="GO" id="GO:0000166">
    <property type="term" value="F:nucleotide binding"/>
    <property type="evidence" value="ECO:0007669"/>
    <property type="project" value="InterPro"/>
</dbReference>
<dbReference type="GO" id="GO:0016791">
    <property type="term" value="F:phosphatase activity"/>
    <property type="evidence" value="ECO:0007669"/>
    <property type="project" value="TreeGrafter"/>
</dbReference>
<gene>
    <name evidence="3" type="ORF">GPAL_1734</name>
</gene>
<dbReference type="Gene3D" id="3.60.21.10">
    <property type="match status" value="1"/>
</dbReference>
<dbReference type="Proteomes" id="UP000006251">
    <property type="component" value="Unassembled WGS sequence"/>
</dbReference>
<dbReference type="InterPro" id="IPR006146">
    <property type="entry name" value="5'-Nucleotdase_CS"/>
</dbReference>
<reference evidence="4" key="1">
    <citation type="journal article" date="2014" name="Environ. Microbiol.">
        <title>Comparative genomics of the marine bacterial genus Glaciecola reveals the high degree of genomic diversity and genomic characteristic for cold adaptation.</title>
        <authorList>
            <person name="Qin Q.L."/>
            <person name="Xie B.B."/>
            <person name="Yu Y."/>
            <person name="Shu Y.L."/>
            <person name="Rong J.C."/>
            <person name="Zhang Y.J."/>
            <person name="Zhao D.L."/>
            <person name="Chen X.L."/>
            <person name="Zhang X.Y."/>
            <person name="Chen B."/>
            <person name="Zhou B.C."/>
            <person name="Zhang Y.Z."/>
        </authorList>
    </citation>
    <scope>NUCLEOTIDE SEQUENCE [LARGE SCALE GENOMIC DNA]</scope>
    <source>
        <strain evidence="4">ACAM 615</strain>
    </source>
</reference>
<dbReference type="EMBL" id="BAEQ01000026">
    <property type="protein sequence ID" value="GAC28597.1"/>
    <property type="molecule type" value="Genomic_DNA"/>
</dbReference>
<keyword evidence="4" id="KW-1185">Reference proteome</keyword>
<dbReference type="STRING" id="1121922.GCA_000428905_00920"/>
<dbReference type="SUPFAM" id="SSF56300">
    <property type="entry name" value="Metallo-dependent phosphatases"/>
    <property type="match status" value="1"/>
</dbReference>
<dbReference type="AlphaFoldDB" id="K6ZE21"/>
<accession>K6ZE21</accession>
<evidence type="ECO:0000259" key="2">
    <source>
        <dbReference type="Pfam" id="PF00149"/>
    </source>
</evidence>
<feature type="domain" description="Calcineurin-like phosphoesterase" evidence="2">
    <location>
        <begin position="121"/>
        <end position="254"/>
    </location>
</feature>
<comment type="similarity">
    <text evidence="1">Belongs to the 5'-nucleotidase family.</text>
</comment>
<dbReference type="PANTHER" id="PTHR42850">
    <property type="entry name" value="METALLOPHOSPHOESTERASE"/>
    <property type="match status" value="1"/>
</dbReference>
<dbReference type="PANTHER" id="PTHR42850:SF7">
    <property type="entry name" value="BIS(5'-NUCLEOSYL)-TETRAPHOSPHATASE PRPE [ASYMMETRICAL]"/>
    <property type="match status" value="1"/>
</dbReference>
<protein>
    <recommendedName>
        <fullName evidence="2">Calcineurin-like phosphoesterase domain-containing protein</fullName>
    </recommendedName>
</protein>
<dbReference type="GO" id="GO:0046872">
    <property type="term" value="F:metal ion binding"/>
    <property type="evidence" value="ECO:0007669"/>
    <property type="project" value="InterPro"/>
</dbReference>